<reference evidence="2" key="2">
    <citation type="submission" date="2021-01" db="UniProtKB">
        <authorList>
            <consortium name="EnsemblPlants"/>
        </authorList>
    </citation>
    <scope>IDENTIFICATION</scope>
</reference>
<name>A0A7N2KU22_QUELO</name>
<dbReference type="InParanoid" id="A0A7N2KU22"/>
<keyword evidence="3" id="KW-1185">Reference proteome</keyword>
<organism evidence="2 3">
    <name type="scientific">Quercus lobata</name>
    <name type="common">Valley oak</name>
    <dbReference type="NCBI Taxonomy" id="97700"/>
    <lineage>
        <taxon>Eukaryota</taxon>
        <taxon>Viridiplantae</taxon>
        <taxon>Streptophyta</taxon>
        <taxon>Embryophyta</taxon>
        <taxon>Tracheophyta</taxon>
        <taxon>Spermatophyta</taxon>
        <taxon>Magnoliopsida</taxon>
        <taxon>eudicotyledons</taxon>
        <taxon>Gunneridae</taxon>
        <taxon>Pentapetalae</taxon>
        <taxon>rosids</taxon>
        <taxon>fabids</taxon>
        <taxon>Fagales</taxon>
        <taxon>Fagaceae</taxon>
        <taxon>Quercus</taxon>
    </lineage>
</organism>
<evidence type="ECO:0000313" key="3">
    <source>
        <dbReference type="Proteomes" id="UP000594261"/>
    </source>
</evidence>
<reference evidence="3" key="1">
    <citation type="journal article" date="2016" name="G3 (Bethesda)">
        <title>First Draft Assembly and Annotation of the Genome of a California Endemic Oak Quercus lobata Nee (Fagaceae).</title>
        <authorList>
            <person name="Sork V.L."/>
            <person name="Fitz-Gibbon S.T."/>
            <person name="Puiu D."/>
            <person name="Crepeau M."/>
            <person name="Gugger P.F."/>
            <person name="Sherman R."/>
            <person name="Stevens K."/>
            <person name="Langley C.H."/>
            <person name="Pellegrini M."/>
            <person name="Salzberg S.L."/>
        </authorList>
    </citation>
    <scope>NUCLEOTIDE SEQUENCE [LARGE SCALE GENOMIC DNA]</scope>
    <source>
        <strain evidence="3">cv. SW786</strain>
    </source>
</reference>
<accession>A0A7N2KU22</accession>
<dbReference type="EnsemblPlants" id="QL02p021880:mrna">
    <property type="protein sequence ID" value="QL02p021880:mrna"/>
    <property type="gene ID" value="QL02p021880"/>
</dbReference>
<protein>
    <submittedName>
        <fullName evidence="2">Uncharacterized protein</fullName>
    </submittedName>
</protein>
<evidence type="ECO:0000313" key="2">
    <source>
        <dbReference type="EnsemblPlants" id="QL02p021880:mrna"/>
    </source>
</evidence>
<feature type="region of interest" description="Disordered" evidence="1">
    <location>
        <begin position="1"/>
        <end position="49"/>
    </location>
</feature>
<dbReference type="AlphaFoldDB" id="A0A7N2KU22"/>
<evidence type="ECO:0000256" key="1">
    <source>
        <dbReference type="SAM" id="MobiDB-lite"/>
    </source>
</evidence>
<dbReference type="Gramene" id="QL02p021880:mrna">
    <property type="protein sequence ID" value="QL02p021880:mrna"/>
    <property type="gene ID" value="QL02p021880"/>
</dbReference>
<dbReference type="Proteomes" id="UP000594261">
    <property type="component" value="Chromosome 2"/>
</dbReference>
<sequence length="112" mass="12894">MSLSSRNDDEPAEDAEIDSHNNFSNPIGQPRGGVPRQVPSPPRGEPKWESNFKIELPKFYGSLNHEEFMDWFNQVERIFDFHEVPDSKKVEYKGNLESCTVVLNVVSLERTE</sequence>
<proteinExistence type="predicted"/>